<dbReference type="Proteomes" id="UP000516862">
    <property type="component" value="Plasmid pAS73-2"/>
</dbReference>
<keyword evidence="1" id="KW-1133">Transmembrane helix</keyword>
<reference evidence="2 3" key="2">
    <citation type="submission" date="2020-09" db="EMBL/GenBank/DDBJ databases">
        <authorList>
            <person name="Chen F.-J."/>
            <person name="Lee Y.-T."/>
        </authorList>
    </citation>
    <scope>NUCLEOTIDE SEQUENCE [LARGE SCALE GENOMIC DNA]</scope>
    <source>
        <strain evidence="2 3">AS73</strain>
        <plasmid evidence="2 3">pAS73-2</plasmid>
    </source>
</reference>
<sequence length="117" mass="13431">MNNHQHEKDLAVVGLLHAFVSLGVLMLCISFVLRTLFLFKYSKYVWWEIVIYLLSSMIALIPLIFLTLYSIKSISRLYIEPLALKIHWFYLGVIIIAGASMIVVFSAFNFLNSNLTS</sequence>
<organism evidence="2 3">
    <name type="scientific">Acinetobacter seifertii</name>
    <dbReference type="NCBI Taxonomy" id="1530123"/>
    <lineage>
        <taxon>Bacteria</taxon>
        <taxon>Pseudomonadati</taxon>
        <taxon>Pseudomonadota</taxon>
        <taxon>Gammaproteobacteria</taxon>
        <taxon>Moraxellales</taxon>
        <taxon>Moraxellaceae</taxon>
        <taxon>Acinetobacter</taxon>
        <taxon>Acinetobacter calcoaceticus/baumannii complex</taxon>
    </lineage>
</organism>
<proteinExistence type="predicted"/>
<feature type="transmembrane region" description="Helical" evidence="1">
    <location>
        <begin position="88"/>
        <end position="111"/>
    </location>
</feature>
<feature type="transmembrane region" description="Helical" evidence="1">
    <location>
        <begin position="45"/>
        <end position="68"/>
    </location>
</feature>
<reference evidence="3" key="1">
    <citation type="submission" date="2020-09" db="EMBL/GenBank/DDBJ databases">
        <title>Clinical and molecular characterization of Acinetobacter seifertii in Taiwan.</title>
        <authorList>
            <person name="Li L.-H."/>
            <person name="Yang Y.-S."/>
            <person name="Sun J.-R."/>
            <person name="Huang T.-W."/>
            <person name="Huang W.-C."/>
            <person name="Wang Y.-C."/>
            <person name="Kuo T.-H."/>
            <person name="Kuo S.-C."/>
            <person name="Chen T.-L."/>
        </authorList>
    </citation>
    <scope>NUCLEOTIDE SEQUENCE [LARGE SCALE GENOMIC DNA]</scope>
    <source>
        <strain evidence="3">AS73</strain>
        <plasmid evidence="3">pAS73-2</plasmid>
    </source>
</reference>
<keyword evidence="2" id="KW-0614">Plasmid</keyword>
<protein>
    <submittedName>
        <fullName evidence="2">Uncharacterized protein</fullName>
    </submittedName>
</protein>
<evidence type="ECO:0000313" key="2">
    <source>
        <dbReference type="EMBL" id="QNX07423.1"/>
    </source>
</evidence>
<name>A0A7H2PX40_9GAMM</name>
<gene>
    <name evidence="2" type="ORF">IC796_20180</name>
</gene>
<feature type="transmembrane region" description="Helical" evidence="1">
    <location>
        <begin position="12"/>
        <end position="33"/>
    </location>
</feature>
<accession>A0A7H2PX40</accession>
<evidence type="ECO:0000256" key="1">
    <source>
        <dbReference type="SAM" id="Phobius"/>
    </source>
</evidence>
<geneLocation type="plasmid" evidence="2 3">
    <name>pAS73-2</name>
</geneLocation>
<dbReference type="RefSeq" id="WP_191036796.1">
    <property type="nucleotide sequence ID" value="NZ_CP061563.1"/>
</dbReference>
<evidence type="ECO:0000313" key="3">
    <source>
        <dbReference type="Proteomes" id="UP000516862"/>
    </source>
</evidence>
<keyword evidence="1" id="KW-0812">Transmembrane</keyword>
<keyword evidence="1" id="KW-0472">Membrane</keyword>
<dbReference type="AlphaFoldDB" id="A0A7H2PX40"/>
<dbReference type="EMBL" id="CP061563">
    <property type="protein sequence ID" value="QNX07423.1"/>
    <property type="molecule type" value="Genomic_DNA"/>
</dbReference>